<dbReference type="RefSeq" id="WP_086900630.1">
    <property type="nucleotide sequence ID" value="NZ_CP021358.1"/>
</dbReference>
<gene>
    <name evidence="1" type="ORF">B9H00_10555</name>
</gene>
<dbReference type="OrthoDB" id="9795234at2"/>
<evidence type="ECO:0000313" key="2">
    <source>
        <dbReference type="Proteomes" id="UP000194457"/>
    </source>
</evidence>
<name>A0A240UPK4_9GAMM</name>
<dbReference type="PROSITE" id="PS51257">
    <property type="entry name" value="PROKAR_LIPOPROTEIN"/>
    <property type="match status" value="1"/>
</dbReference>
<dbReference type="KEGG" id="kma:B9H00_10555"/>
<reference evidence="1 2" key="1">
    <citation type="submission" date="2017-05" db="EMBL/GenBank/DDBJ databases">
        <authorList>
            <person name="Song R."/>
            <person name="Chenine A.L."/>
            <person name="Ruprecht R.M."/>
        </authorList>
    </citation>
    <scope>NUCLEOTIDE SEQUENCE [LARGE SCALE GENOMIC DNA]</scope>
    <source>
        <strain evidence="1">SW32</strain>
    </source>
</reference>
<protein>
    <submittedName>
        <fullName evidence="1">Uncharacterized protein</fullName>
    </submittedName>
</protein>
<organism evidence="1 2">
    <name type="scientific">Kushneria marisflavi</name>
    <dbReference type="NCBI Taxonomy" id="157779"/>
    <lineage>
        <taxon>Bacteria</taxon>
        <taxon>Pseudomonadati</taxon>
        <taxon>Pseudomonadota</taxon>
        <taxon>Gammaproteobacteria</taxon>
        <taxon>Oceanospirillales</taxon>
        <taxon>Halomonadaceae</taxon>
        <taxon>Kushneria</taxon>
    </lineage>
</organism>
<evidence type="ECO:0000313" key="1">
    <source>
        <dbReference type="EMBL" id="ART63447.1"/>
    </source>
</evidence>
<dbReference type="Proteomes" id="UP000194457">
    <property type="component" value="Chromosome"/>
</dbReference>
<dbReference type="SUPFAM" id="SSF117074">
    <property type="entry name" value="Hypothetical protein PA1324"/>
    <property type="match status" value="1"/>
</dbReference>
<accession>A0A240UPK4</accession>
<dbReference type="EMBL" id="CP021358">
    <property type="protein sequence ID" value="ART63447.1"/>
    <property type="molecule type" value="Genomic_DNA"/>
</dbReference>
<dbReference type="AlphaFoldDB" id="A0A240UPK4"/>
<proteinExistence type="predicted"/>
<keyword evidence="2" id="KW-1185">Reference proteome</keyword>
<sequence>MRQWQVWAGAVLMMGLAGCESVQRMAQNIPGAEHIPGLSSSGPVETTVPRQVPFPAETYAALPKTGTATIKGRLAYKLTSGQTVYGNREKVSIAPATEYSAEAADKALAGQRVEPADPRAQAYTHVTTTDANGYFTATDIPAGTFYVAGTVALPNGQGRSPFILKQVRVKNGGSVRVDLSR</sequence>